<dbReference type="AlphaFoldDB" id="A0A518DCF3"/>
<accession>A0A518DCF3</accession>
<sequence length="197" mass="21324">MDALKNHEFIIEPSAEVRRYALQQRAREAAESASTGVLLAWGVQDRAAAGRAAARVVRSLQAWNAPATAPCDAGEAPSLQSYARRGACLTQQWITNQIDAIAARIGGDATRPHVVQRFCQLLATEPAFLESLGSIEEGWLHRFADTARPVAPPESRGSMPPQPLAQPILPRLAHAVRPPRVALGFAFRSVRSCFGLL</sequence>
<evidence type="ECO:0000313" key="1">
    <source>
        <dbReference type="EMBL" id="QDU89162.1"/>
    </source>
</evidence>
<reference evidence="1 2" key="1">
    <citation type="submission" date="2019-02" db="EMBL/GenBank/DDBJ databases">
        <title>Deep-cultivation of Planctomycetes and their phenomic and genomic characterization uncovers novel biology.</title>
        <authorList>
            <person name="Wiegand S."/>
            <person name="Jogler M."/>
            <person name="Boedeker C."/>
            <person name="Pinto D."/>
            <person name="Vollmers J."/>
            <person name="Rivas-Marin E."/>
            <person name="Kohn T."/>
            <person name="Peeters S.H."/>
            <person name="Heuer A."/>
            <person name="Rast P."/>
            <person name="Oberbeckmann S."/>
            <person name="Bunk B."/>
            <person name="Jeske O."/>
            <person name="Meyerdierks A."/>
            <person name="Storesund J.E."/>
            <person name="Kallscheuer N."/>
            <person name="Luecker S."/>
            <person name="Lage O.M."/>
            <person name="Pohl T."/>
            <person name="Merkel B.J."/>
            <person name="Hornburger P."/>
            <person name="Mueller R.-W."/>
            <person name="Bruemmer F."/>
            <person name="Labrenz M."/>
            <person name="Spormann A.M."/>
            <person name="Op den Camp H."/>
            <person name="Overmann J."/>
            <person name="Amann R."/>
            <person name="Jetten M.S.M."/>
            <person name="Mascher T."/>
            <person name="Medema M.H."/>
            <person name="Devos D.P."/>
            <person name="Kaster A.-K."/>
            <person name="Ovreas L."/>
            <person name="Rohde M."/>
            <person name="Galperin M.Y."/>
            <person name="Jogler C."/>
        </authorList>
    </citation>
    <scope>NUCLEOTIDE SEQUENCE [LARGE SCALE GENOMIC DNA]</scope>
    <source>
        <strain evidence="1 2">Pla175</strain>
    </source>
</reference>
<name>A0A518DCF3_9BACT</name>
<dbReference type="Proteomes" id="UP000317429">
    <property type="component" value="Chromosome"/>
</dbReference>
<evidence type="ECO:0000313" key="2">
    <source>
        <dbReference type="Proteomes" id="UP000317429"/>
    </source>
</evidence>
<dbReference type="KEGG" id="pnd:Pla175_25490"/>
<dbReference type="RefSeq" id="WP_145285119.1">
    <property type="nucleotide sequence ID" value="NZ_CP036291.1"/>
</dbReference>
<proteinExistence type="predicted"/>
<keyword evidence="2" id="KW-1185">Reference proteome</keyword>
<organism evidence="1 2">
    <name type="scientific">Pirellulimonas nuda</name>
    <dbReference type="NCBI Taxonomy" id="2528009"/>
    <lineage>
        <taxon>Bacteria</taxon>
        <taxon>Pseudomonadati</taxon>
        <taxon>Planctomycetota</taxon>
        <taxon>Planctomycetia</taxon>
        <taxon>Pirellulales</taxon>
        <taxon>Lacipirellulaceae</taxon>
        <taxon>Pirellulimonas</taxon>
    </lineage>
</organism>
<dbReference type="EMBL" id="CP036291">
    <property type="protein sequence ID" value="QDU89162.1"/>
    <property type="molecule type" value="Genomic_DNA"/>
</dbReference>
<protein>
    <submittedName>
        <fullName evidence="1">Uncharacterized protein</fullName>
    </submittedName>
</protein>
<gene>
    <name evidence="1" type="ORF">Pla175_25490</name>
</gene>